<evidence type="ECO:0000256" key="3">
    <source>
        <dbReference type="ARBA" id="ARBA00022737"/>
    </source>
</evidence>
<dbReference type="Proteomes" id="UP000504628">
    <property type="component" value="Chromosome 5"/>
</dbReference>
<feature type="domain" description="TNFR-Cys" evidence="10">
    <location>
        <begin position="222"/>
        <end position="265"/>
    </location>
</feature>
<dbReference type="PRINTS" id="PR01972">
    <property type="entry name" value="TNFACTORR25"/>
</dbReference>
<dbReference type="SUPFAM" id="SSF47986">
    <property type="entry name" value="DEATH domain"/>
    <property type="match status" value="1"/>
</dbReference>
<organism evidence="11 12">
    <name type="scientific">Phyllostomus discolor</name>
    <name type="common">pale spear-nosed bat</name>
    <dbReference type="NCBI Taxonomy" id="89673"/>
    <lineage>
        <taxon>Eukaryota</taxon>
        <taxon>Metazoa</taxon>
        <taxon>Chordata</taxon>
        <taxon>Craniata</taxon>
        <taxon>Vertebrata</taxon>
        <taxon>Euteleostomi</taxon>
        <taxon>Mammalia</taxon>
        <taxon>Eutheria</taxon>
        <taxon>Laurasiatheria</taxon>
        <taxon>Chiroptera</taxon>
        <taxon>Yangochiroptera</taxon>
        <taxon>Phyllostomidae</taxon>
        <taxon>Phyllostominae</taxon>
        <taxon>Phyllostomus</taxon>
    </lineage>
</organism>
<dbReference type="CTD" id="8718"/>
<dbReference type="SMART" id="SM00208">
    <property type="entry name" value="TNFR"/>
    <property type="match status" value="2"/>
</dbReference>
<dbReference type="GO" id="GO:0005886">
    <property type="term" value="C:plasma membrane"/>
    <property type="evidence" value="ECO:0007669"/>
    <property type="project" value="TreeGrafter"/>
</dbReference>
<dbReference type="InterPro" id="IPR000488">
    <property type="entry name" value="Death_dom"/>
</dbReference>
<keyword evidence="4" id="KW-1015">Disulfide bond</keyword>
<keyword evidence="5" id="KW-0325">Glycoprotein</keyword>
<dbReference type="GO" id="GO:0006915">
    <property type="term" value="P:apoptotic process"/>
    <property type="evidence" value="ECO:0007669"/>
    <property type="project" value="UniProtKB-KW"/>
</dbReference>
<keyword evidence="8" id="KW-0472">Membrane</keyword>
<dbReference type="InterPro" id="IPR034050">
    <property type="entry name" value="TNFRSF25_N"/>
</dbReference>
<dbReference type="PANTHER" id="PTHR47220:SF1">
    <property type="entry name" value="TUMOR NECROSIS FACTOR RECEPTOR SUPERFAMILY MEMBER 25"/>
    <property type="match status" value="1"/>
</dbReference>
<feature type="region of interest" description="Disordered" evidence="7">
    <location>
        <begin position="431"/>
        <end position="478"/>
    </location>
</feature>
<feature type="compositionally biased region" description="Gly residues" evidence="7">
    <location>
        <begin position="42"/>
        <end position="52"/>
    </location>
</feature>
<dbReference type="InParanoid" id="A0A7E6DPT2"/>
<dbReference type="SMART" id="SM00005">
    <property type="entry name" value="DEATH"/>
    <property type="match status" value="1"/>
</dbReference>
<dbReference type="OrthoDB" id="9940478at2759"/>
<keyword evidence="8" id="KW-0812">Transmembrane</keyword>
<comment type="caution">
    <text evidence="6">Lacks conserved residue(s) required for the propagation of feature annotation.</text>
</comment>
<feature type="compositionally biased region" description="Pro residues" evidence="7">
    <location>
        <begin position="457"/>
        <end position="473"/>
    </location>
</feature>
<dbReference type="KEGG" id="pdic:114496258"/>
<dbReference type="Gene3D" id="1.10.533.10">
    <property type="entry name" value="Death Domain, Fas"/>
    <property type="match status" value="1"/>
</dbReference>
<dbReference type="PROSITE" id="PS50050">
    <property type="entry name" value="TNFR_NGFR_2"/>
    <property type="match status" value="1"/>
</dbReference>
<reference evidence="12" key="1">
    <citation type="submission" date="2025-08" db="UniProtKB">
        <authorList>
            <consortium name="RefSeq"/>
        </authorList>
    </citation>
    <scope>IDENTIFICATION</scope>
    <source>
        <tissue evidence="12">Muscle</tissue>
    </source>
</reference>
<dbReference type="FunCoup" id="A0A7E6DPT2">
    <property type="interactions" value="78"/>
</dbReference>
<evidence type="ECO:0000259" key="10">
    <source>
        <dbReference type="PROSITE" id="PS50050"/>
    </source>
</evidence>
<evidence type="ECO:0000256" key="4">
    <source>
        <dbReference type="ARBA" id="ARBA00023157"/>
    </source>
</evidence>
<dbReference type="InterPro" id="IPR022329">
    <property type="entry name" value="TNFR_25"/>
</dbReference>
<keyword evidence="1" id="KW-0053">Apoptosis</keyword>
<feature type="region of interest" description="Disordered" evidence="7">
    <location>
        <begin position="38"/>
        <end position="149"/>
    </location>
</feature>
<keyword evidence="3" id="KW-0677">Repeat</keyword>
<dbReference type="RefSeq" id="XP_035880999.1">
    <property type="nucleotide sequence ID" value="XM_036025106.1"/>
</dbReference>
<dbReference type="PROSITE" id="PS50017">
    <property type="entry name" value="DEATH_DOMAIN"/>
    <property type="match status" value="1"/>
</dbReference>
<evidence type="ECO:0000256" key="5">
    <source>
        <dbReference type="ARBA" id="ARBA00023180"/>
    </source>
</evidence>
<dbReference type="PANTHER" id="PTHR47220">
    <property type="entry name" value="TUMOR NECROSIS FACTOR RECEPTOR SUPERFAMILY MEMBER 25"/>
    <property type="match status" value="1"/>
</dbReference>
<feature type="transmembrane region" description="Helical" evidence="8">
    <location>
        <begin position="350"/>
        <end position="372"/>
    </location>
</feature>
<evidence type="ECO:0000256" key="6">
    <source>
        <dbReference type="PROSITE-ProRule" id="PRU00206"/>
    </source>
</evidence>
<evidence type="ECO:0000256" key="7">
    <source>
        <dbReference type="SAM" id="MobiDB-lite"/>
    </source>
</evidence>
<keyword evidence="11" id="KW-1185">Reference proteome</keyword>
<feature type="repeat" description="TNFR-Cys" evidence="6">
    <location>
        <begin position="222"/>
        <end position="265"/>
    </location>
</feature>
<keyword evidence="8" id="KW-1133">Transmembrane helix</keyword>
<gene>
    <name evidence="12" type="primary">TNFRSF25</name>
</gene>
<evidence type="ECO:0000256" key="2">
    <source>
        <dbReference type="ARBA" id="ARBA00022729"/>
    </source>
</evidence>
<dbReference type="GeneID" id="114496258"/>
<keyword evidence="12" id="KW-0675">Receptor</keyword>
<evidence type="ECO:0000259" key="9">
    <source>
        <dbReference type="PROSITE" id="PS50017"/>
    </source>
</evidence>
<protein>
    <submittedName>
        <fullName evidence="12">Tumor necrosis factor receptor superfamily member 25</fullName>
    </submittedName>
</protein>
<sequence length="569" mass="59429">MAGLPLGSEAHVEDIAPVGGLWVGVHWGGGGGPCGNRLGAGRNLGGQGGGTGKPLPPEPSEGTERRRRGHGAAAWGPRCGAGSRRGLGEASPRVLKGQPGHGGKGGSLHPQPTGTPSAQGPETRAAPGENLGCLRLGEPGRESPHGGPTLEPAARVPQALLLLLLLLPPPGAGGQAGTPGPRCGCAHNPPKRSSLLCCRGCPAGQYLAARCTQPCGNATCLPCPRGTFLARENHHETSCARCETCDEQLSQVALRNCSAAAGTSCGCRPGWVMECLDAHCVGSLLFQCRSCLDCGALRRHPRVPCSSTKCGTCLPGFYEHGDSCVSCPTSAPWSCPGPCAAVCSWRQMSWVQVLLAGLVVPLLLGATLTYMYRRCQPCKPMVPADGAGMEALTPLQATHLSPSDRAHALLAPPSGSEKVCSIQLEGHGWTSGPLLTQEAPGPELPWPWDQLPSRALGPPPPPPPPPQSSPAPPAGSAATMLQLGPQLYDVMDAVPARRWKEFVRTLGLREAEIEAVEVEVGRFRDQQYEMLKRWRQQQPAGLGAIYAALERMGLGGCAEDLRSRLQLSP</sequence>
<dbReference type="CDD" id="cd13420">
    <property type="entry name" value="TNFRSF25"/>
    <property type="match status" value="1"/>
</dbReference>
<dbReference type="InterPro" id="IPR001368">
    <property type="entry name" value="TNFR/NGFR_Cys_rich_reg"/>
</dbReference>
<evidence type="ECO:0000256" key="1">
    <source>
        <dbReference type="ARBA" id="ARBA00022703"/>
    </source>
</evidence>
<evidence type="ECO:0000313" key="12">
    <source>
        <dbReference type="RefSeq" id="XP_035880999.1"/>
    </source>
</evidence>
<proteinExistence type="predicted"/>
<feature type="domain" description="Death" evidence="9">
    <location>
        <begin position="484"/>
        <end position="565"/>
    </location>
</feature>
<dbReference type="AlphaFoldDB" id="A0A7E6DPT2"/>
<accession>A0A7E6DPT2</accession>
<dbReference type="InterPro" id="IPR011029">
    <property type="entry name" value="DEATH-like_dom_sf"/>
</dbReference>
<dbReference type="GO" id="GO:0007165">
    <property type="term" value="P:signal transduction"/>
    <property type="evidence" value="ECO:0007669"/>
    <property type="project" value="InterPro"/>
</dbReference>
<evidence type="ECO:0000313" key="11">
    <source>
        <dbReference type="Proteomes" id="UP000504628"/>
    </source>
</evidence>
<evidence type="ECO:0000256" key="8">
    <source>
        <dbReference type="SAM" id="Phobius"/>
    </source>
</evidence>
<name>A0A7E6DPT2_9CHIR</name>
<keyword evidence="2" id="KW-0732">Signal</keyword>
<dbReference type="Gene3D" id="2.10.50.10">
    <property type="entry name" value="Tumor Necrosis Factor Receptor, subunit A, domain 2"/>
    <property type="match status" value="1"/>
</dbReference>
<dbReference type="Pfam" id="PF00531">
    <property type="entry name" value="Death"/>
    <property type="match status" value="1"/>
</dbReference>
<dbReference type="SUPFAM" id="SSF57586">
    <property type="entry name" value="TNF receptor-like"/>
    <property type="match status" value="1"/>
</dbReference>